<evidence type="ECO:0000313" key="2">
    <source>
        <dbReference type="EMBL" id="KAB6028214.1"/>
    </source>
</evidence>
<dbReference type="Proteomes" id="UP000470926">
    <property type="component" value="Unassembled WGS sequence"/>
</dbReference>
<organism evidence="2 3">
    <name type="scientific">Bifidobacterium adolescentis</name>
    <dbReference type="NCBI Taxonomy" id="1680"/>
    <lineage>
        <taxon>Bacteria</taxon>
        <taxon>Bacillati</taxon>
        <taxon>Actinomycetota</taxon>
        <taxon>Actinomycetes</taxon>
        <taxon>Bifidobacteriales</taxon>
        <taxon>Bifidobacteriaceae</taxon>
        <taxon>Bifidobacterium</taxon>
    </lineage>
</organism>
<feature type="transmembrane region" description="Helical" evidence="1">
    <location>
        <begin position="36"/>
        <end position="56"/>
    </location>
</feature>
<gene>
    <name evidence="2" type="ORF">GA542_10165</name>
</gene>
<dbReference type="AlphaFoldDB" id="A0A6I0V7X6"/>
<evidence type="ECO:0000313" key="3">
    <source>
        <dbReference type="Proteomes" id="UP000470926"/>
    </source>
</evidence>
<sequence>MKDFTKWVEAWNTYIHPPTKQVPRTAAELSAGGHSAWVIIAIMCIFTLAAIILHCLEERSTLFVVLSSVFTGLGIFIVFLGTVAVLMLTQPTKTVDENVPRPASFVTQVGREFGVRNLSCPAKVMTASELPDMGSYHCVYTYGANDANLRKATLVVADGNKVGLYDADGKALK</sequence>
<name>A0A6I0V7X6_BIFAD</name>
<accession>A0A6I0V7X6</accession>
<keyword evidence="1" id="KW-0472">Membrane</keyword>
<feature type="transmembrane region" description="Helical" evidence="1">
    <location>
        <begin position="63"/>
        <end position="88"/>
    </location>
</feature>
<comment type="caution">
    <text evidence="2">The sequence shown here is derived from an EMBL/GenBank/DDBJ whole genome shotgun (WGS) entry which is preliminary data.</text>
</comment>
<reference evidence="2 3" key="1">
    <citation type="journal article" date="2019" name="Nat. Med.">
        <title>A library of human gut bacterial isolates paired with longitudinal multiomics data enables mechanistic microbiome research.</title>
        <authorList>
            <person name="Poyet M."/>
            <person name="Groussin M."/>
            <person name="Gibbons S.M."/>
            <person name="Avila-Pacheco J."/>
            <person name="Jiang X."/>
            <person name="Kearney S.M."/>
            <person name="Perrotta A.R."/>
            <person name="Berdy B."/>
            <person name="Zhao S."/>
            <person name="Lieberman T.D."/>
            <person name="Swanson P.K."/>
            <person name="Smith M."/>
            <person name="Roesemann S."/>
            <person name="Alexander J.E."/>
            <person name="Rich S.A."/>
            <person name="Livny J."/>
            <person name="Vlamakis H."/>
            <person name="Clish C."/>
            <person name="Bullock K."/>
            <person name="Deik A."/>
            <person name="Scott J."/>
            <person name="Pierce K.A."/>
            <person name="Xavier R.J."/>
            <person name="Alm E.J."/>
        </authorList>
    </citation>
    <scope>NUCLEOTIDE SEQUENCE [LARGE SCALE GENOMIC DNA]</scope>
    <source>
        <strain evidence="2 3">BIOML-A26</strain>
    </source>
</reference>
<dbReference type="EMBL" id="WDFR01000010">
    <property type="protein sequence ID" value="KAB6028214.1"/>
    <property type="molecule type" value="Genomic_DNA"/>
</dbReference>
<proteinExistence type="predicted"/>
<evidence type="ECO:0000256" key="1">
    <source>
        <dbReference type="SAM" id="Phobius"/>
    </source>
</evidence>
<keyword evidence="1" id="KW-1133">Transmembrane helix</keyword>
<keyword evidence="1" id="KW-0812">Transmembrane</keyword>
<protein>
    <submittedName>
        <fullName evidence="2">Uncharacterized protein</fullName>
    </submittedName>
</protein>